<name>A0ABV3TPB8_9RHOB</name>
<accession>A0ABV3TPB8</accession>
<evidence type="ECO:0000313" key="7">
    <source>
        <dbReference type="EMBL" id="MEX1663456.1"/>
    </source>
</evidence>
<dbReference type="Pfam" id="PF01794">
    <property type="entry name" value="Ferric_reduct"/>
    <property type="match status" value="1"/>
</dbReference>
<protein>
    <submittedName>
        <fullName evidence="7">Ferric reductase-like transmembrane domain-containing protein</fullName>
    </submittedName>
</protein>
<keyword evidence="4 5" id="KW-0472">Membrane</keyword>
<keyword evidence="2 5" id="KW-0812">Transmembrane</keyword>
<feature type="transmembrane region" description="Helical" evidence="5">
    <location>
        <begin position="40"/>
        <end position="60"/>
    </location>
</feature>
<feature type="transmembrane region" description="Helical" evidence="5">
    <location>
        <begin position="81"/>
        <end position="97"/>
    </location>
</feature>
<keyword evidence="3 5" id="KW-1133">Transmembrane helix</keyword>
<evidence type="ECO:0000313" key="8">
    <source>
        <dbReference type="Proteomes" id="UP001557465"/>
    </source>
</evidence>
<sequence>MTKINIRLFWGFWGVAAALWLVLNPEIFFATSVFALRNPMMQFSGVLAIAAMSVAMILSLRPRWLEAKVDGLDKMYRLHKWLGIGVLVLAVFHWLWSEAPKWAVGLGLLARGERGAGGATRDHRPDPEISYRLSWHG</sequence>
<dbReference type="EMBL" id="JBFRYC010000016">
    <property type="protein sequence ID" value="MEX1663456.1"/>
    <property type="molecule type" value="Genomic_DNA"/>
</dbReference>
<dbReference type="Proteomes" id="UP001557465">
    <property type="component" value="Unassembled WGS sequence"/>
</dbReference>
<evidence type="ECO:0000256" key="2">
    <source>
        <dbReference type="ARBA" id="ARBA00022692"/>
    </source>
</evidence>
<evidence type="ECO:0000256" key="5">
    <source>
        <dbReference type="SAM" id="Phobius"/>
    </source>
</evidence>
<feature type="domain" description="Ferric oxidoreductase" evidence="6">
    <location>
        <begin position="44"/>
        <end position="98"/>
    </location>
</feature>
<organism evidence="7 8">
    <name type="scientific">Thioclava arctica</name>
    <dbReference type="NCBI Taxonomy" id="3238301"/>
    <lineage>
        <taxon>Bacteria</taxon>
        <taxon>Pseudomonadati</taxon>
        <taxon>Pseudomonadota</taxon>
        <taxon>Alphaproteobacteria</taxon>
        <taxon>Rhodobacterales</taxon>
        <taxon>Paracoccaceae</taxon>
        <taxon>Thioclava</taxon>
    </lineage>
</organism>
<evidence type="ECO:0000259" key="6">
    <source>
        <dbReference type="Pfam" id="PF01794"/>
    </source>
</evidence>
<keyword evidence="8" id="KW-1185">Reference proteome</keyword>
<comment type="subcellular location">
    <subcellularLocation>
        <location evidence="1">Membrane</location>
        <topology evidence="1">Multi-pass membrane protein</topology>
    </subcellularLocation>
</comment>
<evidence type="ECO:0000256" key="1">
    <source>
        <dbReference type="ARBA" id="ARBA00004141"/>
    </source>
</evidence>
<dbReference type="RefSeq" id="WP_368392987.1">
    <property type="nucleotide sequence ID" value="NZ_JBFRYC010000016.1"/>
</dbReference>
<proteinExistence type="predicted"/>
<dbReference type="InterPro" id="IPR013130">
    <property type="entry name" value="Fe3_Rdtase_TM_dom"/>
</dbReference>
<evidence type="ECO:0000256" key="3">
    <source>
        <dbReference type="ARBA" id="ARBA00022989"/>
    </source>
</evidence>
<gene>
    <name evidence="7" type="ORF">AB4874_17795</name>
</gene>
<reference evidence="7 8" key="1">
    <citation type="journal article" date="2011" name="Int. J. Syst. Evol. Microbiol.">
        <title>Zhongshania antarctica gen. nov., sp. nov. and Zhongshania guokunii sp. nov., gammaproteobacteria respectively isolated from coastal attached (fast) ice and surface seawater of the Antarctic.</title>
        <authorList>
            <person name="Li H.J."/>
            <person name="Zhang X.Y."/>
            <person name="Chen C.X."/>
            <person name="Zhang Y.J."/>
            <person name="Gao Z.M."/>
            <person name="Yu Y."/>
            <person name="Chen X.L."/>
            <person name="Chen B."/>
            <person name="Zhang Y.Z."/>
        </authorList>
    </citation>
    <scope>NUCLEOTIDE SEQUENCE [LARGE SCALE GENOMIC DNA]</scope>
    <source>
        <strain evidence="7 8">15-R06ZXC-3</strain>
    </source>
</reference>
<comment type="caution">
    <text evidence="7">The sequence shown here is derived from an EMBL/GenBank/DDBJ whole genome shotgun (WGS) entry which is preliminary data.</text>
</comment>
<evidence type="ECO:0000256" key="4">
    <source>
        <dbReference type="ARBA" id="ARBA00023136"/>
    </source>
</evidence>